<gene>
    <name evidence="8" type="ORF">PBS003_LOCUS3662</name>
</gene>
<feature type="repeat" description="WD" evidence="6">
    <location>
        <begin position="383"/>
        <end position="403"/>
    </location>
</feature>
<reference evidence="8" key="1">
    <citation type="submission" date="2021-11" db="EMBL/GenBank/DDBJ databases">
        <authorList>
            <person name="Islam A."/>
            <person name="Islam S."/>
            <person name="Flora M.S."/>
            <person name="Rahman M."/>
            <person name="Ziaur R.M."/>
            <person name="Epstein J.H."/>
            <person name="Hassan M."/>
            <person name="Klassen M."/>
            <person name="Woodard K."/>
            <person name="Webb A."/>
            <person name="Webby R.J."/>
            <person name="El Zowalaty M.E."/>
        </authorList>
    </citation>
    <scope>NUCLEOTIDE SEQUENCE</scope>
    <source>
        <strain evidence="8">Pbs3</strain>
    </source>
</reference>
<proteinExistence type="inferred from homology"/>
<comment type="caution">
    <text evidence="8">The sequence shown here is derived from an EMBL/GenBank/DDBJ whole genome shotgun (WGS) entry which is preliminary data.</text>
</comment>
<dbReference type="EMBL" id="CAKKTJ010000165">
    <property type="protein sequence ID" value="CAH0476898.1"/>
    <property type="molecule type" value="Genomic_DNA"/>
</dbReference>
<feature type="compositionally biased region" description="Basic residues" evidence="7">
    <location>
        <begin position="231"/>
        <end position="244"/>
    </location>
</feature>
<evidence type="ECO:0000313" key="9">
    <source>
        <dbReference type="Proteomes" id="UP001160483"/>
    </source>
</evidence>
<comment type="similarity">
    <text evidence="5">Belongs to the WD repeat cdt2 family.</text>
</comment>
<evidence type="ECO:0000256" key="1">
    <source>
        <dbReference type="ARBA" id="ARBA00004906"/>
    </source>
</evidence>
<dbReference type="GO" id="GO:0030674">
    <property type="term" value="F:protein-macromolecule adaptor activity"/>
    <property type="evidence" value="ECO:0007669"/>
    <property type="project" value="TreeGrafter"/>
</dbReference>
<evidence type="ECO:0000256" key="3">
    <source>
        <dbReference type="ARBA" id="ARBA00022737"/>
    </source>
</evidence>
<evidence type="ECO:0000256" key="5">
    <source>
        <dbReference type="ARBA" id="ARBA00038344"/>
    </source>
</evidence>
<evidence type="ECO:0000256" key="7">
    <source>
        <dbReference type="SAM" id="MobiDB-lite"/>
    </source>
</evidence>
<keyword evidence="2 6" id="KW-0853">WD repeat</keyword>
<dbReference type="InterPro" id="IPR051865">
    <property type="entry name" value="WD-repeat_CDT2_adapter"/>
</dbReference>
<feature type="repeat" description="WD" evidence="6">
    <location>
        <begin position="170"/>
        <end position="212"/>
    </location>
</feature>
<dbReference type="SUPFAM" id="SSF50978">
    <property type="entry name" value="WD40 repeat-like"/>
    <property type="match status" value="1"/>
</dbReference>
<evidence type="ECO:0008006" key="10">
    <source>
        <dbReference type="Google" id="ProtNLM"/>
    </source>
</evidence>
<evidence type="ECO:0000256" key="4">
    <source>
        <dbReference type="ARBA" id="ARBA00022786"/>
    </source>
</evidence>
<organism evidence="8 9">
    <name type="scientific">Peronospora belbahrii</name>
    <dbReference type="NCBI Taxonomy" id="622444"/>
    <lineage>
        <taxon>Eukaryota</taxon>
        <taxon>Sar</taxon>
        <taxon>Stramenopiles</taxon>
        <taxon>Oomycota</taxon>
        <taxon>Peronosporomycetes</taxon>
        <taxon>Peronosporales</taxon>
        <taxon>Peronosporaceae</taxon>
        <taxon>Peronospora</taxon>
    </lineage>
</organism>
<dbReference type="PANTHER" id="PTHR22852">
    <property type="entry name" value="LETHAL 2 DENTICLELESS PROTEIN RETINOIC ACID-REGULATED NUCLEAR MATRIX-ASSOCIATED PROTEIN"/>
    <property type="match status" value="1"/>
</dbReference>
<feature type="region of interest" description="Disordered" evidence="7">
    <location>
        <begin position="223"/>
        <end position="248"/>
    </location>
</feature>
<feature type="repeat" description="WD" evidence="6">
    <location>
        <begin position="120"/>
        <end position="154"/>
    </location>
</feature>
<accession>A0AAU9KVG4</accession>
<dbReference type="InterPro" id="IPR015943">
    <property type="entry name" value="WD40/YVTN_repeat-like_dom_sf"/>
</dbReference>
<dbReference type="GO" id="GO:0005634">
    <property type="term" value="C:nucleus"/>
    <property type="evidence" value="ECO:0007669"/>
    <property type="project" value="TreeGrafter"/>
</dbReference>
<dbReference type="PRINTS" id="PR00320">
    <property type="entry name" value="GPROTEINBRPT"/>
</dbReference>
<evidence type="ECO:0000256" key="2">
    <source>
        <dbReference type="ARBA" id="ARBA00022574"/>
    </source>
</evidence>
<comment type="pathway">
    <text evidence="1">Protein modification; protein ubiquitination.</text>
</comment>
<dbReference type="Pfam" id="PF00400">
    <property type="entry name" value="WD40"/>
    <property type="match status" value="5"/>
</dbReference>
<protein>
    <recommendedName>
        <fullName evidence="10">Anaphase-promoting complex subunit 4 WD40 domain-containing protein</fullName>
    </recommendedName>
</protein>
<dbReference type="AlphaFoldDB" id="A0AAU9KVG4"/>
<dbReference type="Gene3D" id="2.130.10.10">
    <property type="entry name" value="YVTN repeat-like/Quinoprotein amine dehydrogenase"/>
    <property type="match status" value="2"/>
</dbReference>
<dbReference type="PANTHER" id="PTHR22852:SF0">
    <property type="entry name" value="DENTICLELESS PROTEIN HOMOLOG"/>
    <property type="match status" value="1"/>
</dbReference>
<dbReference type="InterPro" id="IPR019775">
    <property type="entry name" value="WD40_repeat_CS"/>
</dbReference>
<feature type="region of interest" description="Disordered" evidence="7">
    <location>
        <begin position="578"/>
        <end position="602"/>
    </location>
</feature>
<keyword evidence="3" id="KW-0677">Repeat</keyword>
<sequence length="633" mass="69944">MANLVHQLARLQLGASGSRHGTSRRLYNVPDMYMNISSISYQQESIQFALLSSLQCPAQRVLSFQNQAVRRFNDQFTDVFHAGPVFQVSYASNTSFVVAVDEEGAVGIVDSTTGRWKSHWMAHYNAIFDVRWTQDDTKILTAAGDLQIKLWDVEIAGMNSLLKLQPVSTLRGHSMSVKCIRQAPDSVHLFASGARDGSVLLWDARATEKPVLSLENVHAEPTPSRIVSSKRSFKPASQKKRRQRVTPMLSSPRSVTCVEFGATGNEIITAGAVDAVVKFWDVRRLGSSSTVSFGKDKAASNFPVPLRKISCSSREGARHGISSLMLGSRRGEGASRLLVNVLNDSIAVVDVGQEQHDSGHHGDRTILRCTGHHASSFYCKATFSPNGDFIAGASVDGVVYIWDARVSTSCDEVSSSAWSSFGVQQRIPSFALKGHTNEVNGVTWSSHDSTQLASCSDDGTVRCWQVGSQATDRQSNQQEKCSNKAACFELQVASGAESSETSGIMEWANWSTFVEQPDGYAYRIRGHKRAAVSKSSHSLSSRRLSVQVDTQRTSPQFTRYNAEPQLHPVHVIATAQQLPQQETQQSDEAQARQEAQLQRKRRMKLRRTVTSMTLPKEGQRTLLELWSLQHQNR</sequence>
<dbReference type="InterPro" id="IPR001680">
    <property type="entry name" value="WD40_rpt"/>
</dbReference>
<feature type="repeat" description="WD" evidence="6">
    <location>
        <begin position="432"/>
        <end position="474"/>
    </location>
</feature>
<name>A0AAU9KVG4_9STRA</name>
<dbReference type="PROSITE" id="PS50294">
    <property type="entry name" value="WD_REPEATS_REGION"/>
    <property type="match status" value="3"/>
</dbReference>
<dbReference type="InterPro" id="IPR020472">
    <property type="entry name" value="WD40_PAC1"/>
</dbReference>
<dbReference type="InterPro" id="IPR036322">
    <property type="entry name" value="WD40_repeat_dom_sf"/>
</dbReference>
<evidence type="ECO:0000256" key="6">
    <source>
        <dbReference type="PROSITE-ProRule" id="PRU00221"/>
    </source>
</evidence>
<dbReference type="Proteomes" id="UP001160483">
    <property type="component" value="Unassembled WGS sequence"/>
</dbReference>
<evidence type="ECO:0000313" key="8">
    <source>
        <dbReference type="EMBL" id="CAH0476898.1"/>
    </source>
</evidence>
<dbReference type="PROSITE" id="PS50082">
    <property type="entry name" value="WD_REPEATS_2"/>
    <property type="match status" value="4"/>
</dbReference>
<dbReference type="GO" id="GO:0043161">
    <property type="term" value="P:proteasome-mediated ubiquitin-dependent protein catabolic process"/>
    <property type="evidence" value="ECO:0007669"/>
    <property type="project" value="TreeGrafter"/>
</dbReference>
<dbReference type="SMART" id="SM00320">
    <property type="entry name" value="WD40"/>
    <property type="match status" value="6"/>
</dbReference>
<feature type="compositionally biased region" description="Low complexity" evidence="7">
    <location>
        <begin position="533"/>
        <end position="545"/>
    </location>
</feature>
<keyword evidence="4" id="KW-0833">Ubl conjugation pathway</keyword>
<feature type="region of interest" description="Disordered" evidence="7">
    <location>
        <begin position="533"/>
        <end position="552"/>
    </location>
</feature>
<dbReference type="PROSITE" id="PS00678">
    <property type="entry name" value="WD_REPEATS_1"/>
    <property type="match status" value="2"/>
</dbReference>